<evidence type="ECO:0000259" key="3">
    <source>
        <dbReference type="PROSITE" id="PS51186"/>
    </source>
</evidence>
<dbReference type="PROSITE" id="PS51186">
    <property type="entry name" value="GNAT"/>
    <property type="match status" value="1"/>
</dbReference>
<keyword evidence="5" id="KW-1185">Reference proteome</keyword>
<dbReference type="Proteomes" id="UP000562492">
    <property type="component" value="Unassembled WGS sequence"/>
</dbReference>
<dbReference type="PANTHER" id="PTHR43877">
    <property type="entry name" value="AMINOALKYLPHOSPHONATE N-ACETYLTRANSFERASE-RELATED-RELATED"/>
    <property type="match status" value="1"/>
</dbReference>
<accession>A0ABR6RJK6</accession>
<dbReference type="InterPro" id="IPR000182">
    <property type="entry name" value="GNAT_dom"/>
</dbReference>
<sequence length="188" mass="20198">MAAPPSGELSATVQIRWIGPEDAPAFQALRLSGLREAPTAFGSSYAEEKDEPVDVVRQRLVQPEGLARERGILGAFIGGQLVGTMGIRRLTSVKQQHQLLIWGVYVSPLHRSGGIARAMLAEALVFARTVPGALLVKLSVNAGNRAALQLYQAAGFTVYGTEPAALCIDGTLHDEHLMQWWLHAAPVP</sequence>
<evidence type="ECO:0000256" key="1">
    <source>
        <dbReference type="ARBA" id="ARBA00022679"/>
    </source>
</evidence>
<name>A0ABR6RJK6_9BURK</name>
<dbReference type="SUPFAM" id="SSF55729">
    <property type="entry name" value="Acyl-CoA N-acyltransferases (Nat)"/>
    <property type="match status" value="1"/>
</dbReference>
<keyword evidence="1" id="KW-0808">Transferase</keyword>
<dbReference type="RefSeq" id="WP_184710565.1">
    <property type="nucleotide sequence ID" value="NZ_JACHKZ010000027.1"/>
</dbReference>
<evidence type="ECO:0000313" key="4">
    <source>
        <dbReference type="EMBL" id="MBB6579342.1"/>
    </source>
</evidence>
<organism evidence="4 5">
    <name type="scientific">Comamonas odontotermitis</name>
    <dbReference type="NCBI Taxonomy" id="379895"/>
    <lineage>
        <taxon>Bacteria</taxon>
        <taxon>Pseudomonadati</taxon>
        <taxon>Pseudomonadota</taxon>
        <taxon>Betaproteobacteria</taxon>
        <taxon>Burkholderiales</taxon>
        <taxon>Comamonadaceae</taxon>
        <taxon>Comamonas</taxon>
    </lineage>
</organism>
<comment type="caution">
    <text evidence="4">The sequence shown here is derived from an EMBL/GenBank/DDBJ whole genome shotgun (WGS) entry which is preliminary data.</text>
</comment>
<dbReference type="Gene3D" id="3.40.630.30">
    <property type="match status" value="1"/>
</dbReference>
<reference evidence="4 5" key="1">
    <citation type="submission" date="2020-08" db="EMBL/GenBank/DDBJ databases">
        <title>Functional genomics of gut bacteria from endangered species of beetles.</title>
        <authorList>
            <person name="Carlos-Shanley C."/>
        </authorList>
    </citation>
    <scope>NUCLEOTIDE SEQUENCE [LARGE SCALE GENOMIC DNA]</scope>
    <source>
        <strain evidence="4 5">S00124</strain>
    </source>
</reference>
<dbReference type="EMBL" id="JACHKZ010000027">
    <property type="protein sequence ID" value="MBB6579342.1"/>
    <property type="molecule type" value="Genomic_DNA"/>
</dbReference>
<keyword evidence="2" id="KW-0012">Acyltransferase</keyword>
<feature type="domain" description="N-acetyltransferase" evidence="3">
    <location>
        <begin position="13"/>
        <end position="188"/>
    </location>
</feature>
<proteinExistence type="predicted"/>
<protein>
    <submittedName>
        <fullName evidence="4">RimJ/RimL family protein N-acetyltransferase</fullName>
    </submittedName>
</protein>
<dbReference type="Pfam" id="PF00583">
    <property type="entry name" value="Acetyltransf_1"/>
    <property type="match status" value="1"/>
</dbReference>
<dbReference type="CDD" id="cd04301">
    <property type="entry name" value="NAT_SF"/>
    <property type="match status" value="1"/>
</dbReference>
<evidence type="ECO:0000313" key="5">
    <source>
        <dbReference type="Proteomes" id="UP000562492"/>
    </source>
</evidence>
<gene>
    <name evidence="4" type="ORF">HNP33_003454</name>
</gene>
<dbReference type="InterPro" id="IPR016181">
    <property type="entry name" value="Acyl_CoA_acyltransferase"/>
</dbReference>
<evidence type="ECO:0000256" key="2">
    <source>
        <dbReference type="ARBA" id="ARBA00023315"/>
    </source>
</evidence>
<dbReference type="InterPro" id="IPR050832">
    <property type="entry name" value="Bact_Acetyltransf"/>
</dbReference>